<dbReference type="Proteomes" id="UP000734854">
    <property type="component" value="Unassembled WGS sequence"/>
</dbReference>
<evidence type="ECO:0000256" key="1">
    <source>
        <dbReference type="ARBA" id="ARBA00009884"/>
    </source>
</evidence>
<name>A0A8J5L2E4_ZINOF</name>
<evidence type="ECO:0000313" key="3">
    <source>
        <dbReference type="Proteomes" id="UP000734854"/>
    </source>
</evidence>
<evidence type="ECO:0000313" key="2">
    <source>
        <dbReference type="EMBL" id="KAG6508939.1"/>
    </source>
</evidence>
<comment type="similarity">
    <text evidence="1">Belongs to the STXBP/unc-18/SEC1 family.</text>
</comment>
<dbReference type="SUPFAM" id="SSF56815">
    <property type="entry name" value="Sec1/munc18-like (SM) proteins"/>
    <property type="match status" value="1"/>
</dbReference>
<sequence>MASADLIRSCRDSILQISDKLADSILYLDAGCLEAFQFIGAFKVLLELGVHSICSLENASPLDAIAHSVHVDSPLGSDAFHEYETLLVQDYEELLKKSEKKRLQQERDSEKLTGSIYEKNLASEDDGCRKLPSCENDRTVYGDNSIDFTGRVEFSTKLFVSVDHFPMIFCPLSPRVFILPSEGTVAEACLSTNYENSISPGLPSLLAGSSSDGDDVPPGATLTANFLYHLLEKFSFGYYLLEITCFMSVFQHVQMDLKMEIFSLGDTSKIVGKMMMDMSSLYDVGRRNKRSAGLLLIDRTIDLLTPCCHGDSFLDRLLSSLPRRERILSSLPALSSQAPKIDAHIKVQRAPLDIRVPFGTLFSKNESVLNLSEGMTAFASGWSSGAIESKSDDLTDKFTTDAVQHEVDLLGGSFLSNNSGTNYLETLLDRRAKDGAILVKKWLLETLRHEKLNLSLKGRSGSFSASELHTLLEKFAQNQMSLIRNKGIIQLAFAAEIVLGEPHSSHWEAFVNAEKILAVTSQDTSQSLSSQIRDFINTSILLRSNEQDKRIGTSHNVLSFQDALLLSMIGYILAGESFPTSASTGPFSWEEEHSLKEAVVDAVMENPSSAKLYFLHGLSNEFAAKLDKEKDDFSKSSDLDDFDDQWGNWDDEDTDNQNAQAYDDMQLKLELRDRVDQLFKFFNKLSSLRQRNSTLREGLAAYSRYGSDMETQKSLLYKLLTTLLAKYDVPGLVYHSSAVGRFLKSGFGRFGLGQAKPSFGDQSVLFIFVVGGMNSLEVREAMEAIAEYGRSGIELIVGGTTLLTPNDMFDLLLGSSSYF</sequence>
<proteinExistence type="inferred from homology"/>
<reference evidence="2 3" key="1">
    <citation type="submission" date="2020-08" db="EMBL/GenBank/DDBJ databases">
        <title>Plant Genome Project.</title>
        <authorList>
            <person name="Zhang R.-G."/>
        </authorList>
    </citation>
    <scope>NUCLEOTIDE SEQUENCE [LARGE SCALE GENOMIC DNA]</scope>
    <source>
        <tissue evidence="2">Rhizome</tissue>
    </source>
</reference>
<dbReference type="InterPro" id="IPR036045">
    <property type="entry name" value="Sec1-like_sf"/>
</dbReference>
<dbReference type="Gene3D" id="3.40.50.1910">
    <property type="match status" value="1"/>
</dbReference>
<dbReference type="InterPro" id="IPR027482">
    <property type="entry name" value="Sec1-like_dom2"/>
</dbReference>
<dbReference type="PANTHER" id="PTHR11679">
    <property type="entry name" value="VESICLE PROTEIN SORTING-ASSOCIATED"/>
    <property type="match status" value="1"/>
</dbReference>
<organism evidence="2 3">
    <name type="scientific">Zingiber officinale</name>
    <name type="common">Ginger</name>
    <name type="synonym">Amomum zingiber</name>
    <dbReference type="NCBI Taxonomy" id="94328"/>
    <lineage>
        <taxon>Eukaryota</taxon>
        <taxon>Viridiplantae</taxon>
        <taxon>Streptophyta</taxon>
        <taxon>Embryophyta</taxon>
        <taxon>Tracheophyta</taxon>
        <taxon>Spermatophyta</taxon>
        <taxon>Magnoliopsida</taxon>
        <taxon>Liliopsida</taxon>
        <taxon>Zingiberales</taxon>
        <taxon>Zingiberaceae</taxon>
        <taxon>Zingiber</taxon>
    </lineage>
</organism>
<accession>A0A8J5L2E4</accession>
<dbReference type="EMBL" id="JACMSC010000009">
    <property type="protein sequence ID" value="KAG6508939.1"/>
    <property type="molecule type" value="Genomic_DNA"/>
</dbReference>
<keyword evidence="3" id="KW-1185">Reference proteome</keyword>
<protein>
    <recommendedName>
        <fullName evidence="4">Sec1 family domain-containing protein MIP3</fullName>
    </recommendedName>
</protein>
<gene>
    <name evidence="2" type="ORF">ZIOFF_034321</name>
</gene>
<comment type="caution">
    <text evidence="2">The sequence shown here is derived from an EMBL/GenBank/DDBJ whole genome shotgun (WGS) entry which is preliminary data.</text>
</comment>
<dbReference type="InterPro" id="IPR001619">
    <property type="entry name" value="Sec1-like"/>
</dbReference>
<dbReference type="AlphaFoldDB" id="A0A8J5L2E4"/>
<evidence type="ECO:0008006" key="4">
    <source>
        <dbReference type="Google" id="ProtNLM"/>
    </source>
</evidence>
<dbReference type="GO" id="GO:0016192">
    <property type="term" value="P:vesicle-mediated transport"/>
    <property type="evidence" value="ECO:0007669"/>
    <property type="project" value="InterPro"/>
</dbReference>